<keyword evidence="2" id="KW-1185">Reference proteome</keyword>
<dbReference type="Proteomes" id="UP001500936">
    <property type="component" value="Unassembled WGS sequence"/>
</dbReference>
<dbReference type="EMBL" id="BAABHB010000017">
    <property type="protein sequence ID" value="GAA4418635.1"/>
    <property type="molecule type" value="Genomic_DNA"/>
</dbReference>
<dbReference type="InterPro" id="IPR029063">
    <property type="entry name" value="SAM-dependent_MTases_sf"/>
</dbReference>
<dbReference type="SUPFAM" id="SSF53335">
    <property type="entry name" value="S-adenosyl-L-methionine-dependent methyltransferases"/>
    <property type="match status" value="1"/>
</dbReference>
<gene>
    <name evidence="1" type="ORF">GCM10023187_52230</name>
</gene>
<reference evidence="2" key="1">
    <citation type="journal article" date="2019" name="Int. J. Syst. Evol. Microbiol.">
        <title>The Global Catalogue of Microorganisms (GCM) 10K type strain sequencing project: providing services to taxonomists for standard genome sequencing and annotation.</title>
        <authorList>
            <consortium name="The Broad Institute Genomics Platform"/>
            <consortium name="The Broad Institute Genome Sequencing Center for Infectious Disease"/>
            <person name="Wu L."/>
            <person name="Ma J."/>
        </authorList>
    </citation>
    <scope>NUCLEOTIDE SEQUENCE [LARGE SCALE GENOMIC DNA]</scope>
    <source>
        <strain evidence="2">JCM 17925</strain>
    </source>
</reference>
<evidence type="ECO:0000313" key="1">
    <source>
        <dbReference type="EMBL" id="GAA4418635.1"/>
    </source>
</evidence>
<evidence type="ECO:0000313" key="2">
    <source>
        <dbReference type="Proteomes" id="UP001500936"/>
    </source>
</evidence>
<proteinExistence type="predicted"/>
<accession>A0ABP8KY36</accession>
<protein>
    <submittedName>
        <fullName evidence="1">Uncharacterized protein</fullName>
    </submittedName>
</protein>
<comment type="caution">
    <text evidence="1">The sequence shown here is derived from an EMBL/GenBank/DDBJ whole genome shotgun (WGS) entry which is preliminary data.</text>
</comment>
<name>A0ABP8KY36_9BACT</name>
<sequence length="187" mass="20745">MLLADIEPIPPSYFRIGSDAVMFPVGEAARLKTNVNAIRLLKSLQFPKPDLTPQEQEQLLQYVGWGGLAKVWEQEPFRLMQEGKTADAVTERWIRQYGSARLELENLLTSKEIALAEASTLNAHYTSRLLVEAIWQAVSRFGFSGGRILKSAAGTGHFIGIMPDSIRQVSSVVAVEKDLITGAVRLY</sequence>
<organism evidence="1 2">
    <name type="scientific">Nibrella viscosa</name>
    <dbReference type="NCBI Taxonomy" id="1084524"/>
    <lineage>
        <taxon>Bacteria</taxon>
        <taxon>Pseudomonadati</taxon>
        <taxon>Bacteroidota</taxon>
        <taxon>Cytophagia</taxon>
        <taxon>Cytophagales</taxon>
        <taxon>Spirosomataceae</taxon>
        <taxon>Nibrella</taxon>
    </lineage>
</organism>